<evidence type="ECO:0000313" key="1">
    <source>
        <dbReference type="EMBL" id="AKU15776.1"/>
    </source>
</evidence>
<dbReference type="AlphaFoldDB" id="A0A0K1JGF3"/>
<dbReference type="RefSeq" id="WP_052590848.1">
    <property type="nucleotide sequence ID" value="NZ_CP011112.1"/>
</dbReference>
<gene>
    <name evidence="1" type="ORF">VV02_07775</name>
</gene>
<proteinExistence type="predicted"/>
<dbReference type="OrthoDB" id="4773416at2"/>
<accession>A0A0K1JGF3</accession>
<dbReference type="KEGG" id="lmoi:VV02_07775"/>
<evidence type="ECO:0000313" key="2">
    <source>
        <dbReference type="Proteomes" id="UP000066480"/>
    </source>
</evidence>
<reference evidence="1 2" key="1">
    <citation type="submission" date="2015-03" db="EMBL/GenBank/DDBJ databases">
        <title>Luteipulveratus halotolerans sp. nov., a novel actinobacterium (Dermacoccaceae) from Sarawak, Malaysia.</title>
        <authorList>
            <person name="Juboi H."/>
            <person name="Basik A."/>
            <person name="Shamsul S.S."/>
            <person name="Arnold P."/>
            <person name="Schmitt E.K."/>
            <person name="Sanglier J.-J."/>
            <person name="Yeo T."/>
        </authorList>
    </citation>
    <scope>NUCLEOTIDE SEQUENCE [LARGE SCALE GENOMIC DNA]</scope>
    <source>
        <strain evidence="1 2">MN07-A0370</strain>
    </source>
</reference>
<dbReference type="EMBL" id="CP011112">
    <property type="protein sequence ID" value="AKU15776.1"/>
    <property type="molecule type" value="Genomic_DNA"/>
</dbReference>
<organism evidence="1 2">
    <name type="scientific">Luteipulveratus mongoliensis</name>
    <dbReference type="NCBI Taxonomy" id="571913"/>
    <lineage>
        <taxon>Bacteria</taxon>
        <taxon>Bacillati</taxon>
        <taxon>Actinomycetota</taxon>
        <taxon>Actinomycetes</taxon>
        <taxon>Micrococcales</taxon>
        <taxon>Dermacoccaceae</taxon>
        <taxon>Luteipulveratus</taxon>
    </lineage>
</organism>
<dbReference type="STRING" id="571913.VV02_07775"/>
<name>A0A0K1JGF3_9MICO</name>
<dbReference type="Proteomes" id="UP000066480">
    <property type="component" value="Chromosome"/>
</dbReference>
<keyword evidence="2" id="KW-1185">Reference proteome</keyword>
<sequence length="113" mass="12749">MSADVWILRDACPHCGRGNESTDDELNVTYNLSKMLREAGFLGWREIKGKPAREVGEHILGVLNHMATEPDKWRAMNPANGWGDYDQCLQGRMRAWAERCAKASPTDRIGAYL</sequence>
<protein>
    <submittedName>
        <fullName evidence="1">Uncharacterized protein</fullName>
    </submittedName>
</protein>